<comment type="function">
    <text evidence="1 10">Catalyzes the NADPH-dependent reduction of ketopantoate into pantoic acid.</text>
</comment>
<comment type="catalytic activity">
    <reaction evidence="9 10">
        <text>(R)-pantoate + NADP(+) = 2-dehydropantoate + NADPH + H(+)</text>
        <dbReference type="Rhea" id="RHEA:16233"/>
        <dbReference type="ChEBI" id="CHEBI:11561"/>
        <dbReference type="ChEBI" id="CHEBI:15378"/>
        <dbReference type="ChEBI" id="CHEBI:15980"/>
        <dbReference type="ChEBI" id="CHEBI:57783"/>
        <dbReference type="ChEBI" id="CHEBI:58349"/>
        <dbReference type="EC" id="1.1.1.169"/>
    </reaction>
</comment>
<organism evidence="13 14">
    <name type="scientific">Salinicoccus jeotgali</name>
    <dbReference type="NCBI Taxonomy" id="381634"/>
    <lineage>
        <taxon>Bacteria</taxon>
        <taxon>Bacillati</taxon>
        <taxon>Bacillota</taxon>
        <taxon>Bacilli</taxon>
        <taxon>Bacillales</taxon>
        <taxon>Staphylococcaceae</taxon>
        <taxon>Salinicoccus</taxon>
    </lineage>
</organism>
<keyword evidence="6 10" id="KW-0521">NADP</keyword>
<dbReference type="InterPro" id="IPR036291">
    <property type="entry name" value="NAD(P)-bd_dom_sf"/>
</dbReference>
<dbReference type="Pfam" id="PF08546">
    <property type="entry name" value="ApbA_C"/>
    <property type="match status" value="1"/>
</dbReference>
<comment type="catalytic activity">
    <reaction evidence="8">
        <text>6-phospho-D-gluconate + NADP(+) = D-ribulose 5-phosphate + CO2 + NADPH</text>
        <dbReference type="Rhea" id="RHEA:10116"/>
        <dbReference type="ChEBI" id="CHEBI:16526"/>
        <dbReference type="ChEBI" id="CHEBI:57783"/>
        <dbReference type="ChEBI" id="CHEBI:58121"/>
        <dbReference type="ChEBI" id="CHEBI:58349"/>
        <dbReference type="ChEBI" id="CHEBI:58759"/>
        <dbReference type="EC" id="1.1.1.44"/>
    </reaction>
</comment>
<evidence type="ECO:0000256" key="10">
    <source>
        <dbReference type="RuleBase" id="RU362068"/>
    </source>
</evidence>
<dbReference type="InterPro" id="IPR008927">
    <property type="entry name" value="6-PGluconate_DH-like_C_sf"/>
</dbReference>
<dbReference type="EC" id="1.1.1.169" evidence="10"/>
<dbReference type="Proteomes" id="UP001500920">
    <property type="component" value="Unassembled WGS sequence"/>
</dbReference>
<evidence type="ECO:0000256" key="4">
    <source>
        <dbReference type="ARBA" id="ARBA00019465"/>
    </source>
</evidence>
<protein>
    <recommendedName>
        <fullName evidence="4 10">2-dehydropantoate 2-reductase</fullName>
        <ecNumber evidence="10">1.1.1.169</ecNumber>
    </recommendedName>
    <alternativeName>
        <fullName evidence="10">Ketopantoate reductase</fullName>
    </alternativeName>
</protein>
<comment type="caution">
    <text evidence="13">The sequence shown here is derived from an EMBL/GenBank/DDBJ whole genome shotgun (WGS) entry which is preliminary data.</text>
</comment>
<dbReference type="SUPFAM" id="SSF51735">
    <property type="entry name" value="NAD(P)-binding Rossmann-fold domains"/>
    <property type="match status" value="1"/>
</dbReference>
<proteinExistence type="inferred from homology"/>
<name>A0ABP7F870_9STAP</name>
<evidence type="ECO:0000256" key="6">
    <source>
        <dbReference type="ARBA" id="ARBA00022857"/>
    </source>
</evidence>
<dbReference type="InterPro" id="IPR013328">
    <property type="entry name" value="6PGD_dom2"/>
</dbReference>
<evidence type="ECO:0000259" key="12">
    <source>
        <dbReference type="Pfam" id="PF08546"/>
    </source>
</evidence>
<comment type="similarity">
    <text evidence="3 10">Belongs to the ketopantoate reductase family.</text>
</comment>
<dbReference type="InterPro" id="IPR013332">
    <property type="entry name" value="KPR_N"/>
</dbReference>
<dbReference type="Gene3D" id="1.10.1040.10">
    <property type="entry name" value="N-(1-d-carboxylethyl)-l-norvaline Dehydrogenase, domain 2"/>
    <property type="match status" value="1"/>
</dbReference>
<dbReference type="Gene3D" id="3.40.50.720">
    <property type="entry name" value="NAD(P)-binding Rossmann-like Domain"/>
    <property type="match status" value="1"/>
</dbReference>
<gene>
    <name evidence="13" type="ORF">GCM10022378_22100</name>
</gene>
<evidence type="ECO:0000259" key="11">
    <source>
        <dbReference type="Pfam" id="PF02558"/>
    </source>
</evidence>
<dbReference type="InterPro" id="IPR003710">
    <property type="entry name" value="ApbA"/>
</dbReference>
<accession>A0ABP7F870</accession>
<dbReference type="PANTHER" id="PTHR43765:SF2">
    <property type="entry name" value="2-DEHYDROPANTOATE 2-REDUCTASE"/>
    <property type="match status" value="1"/>
</dbReference>
<dbReference type="SUPFAM" id="SSF48179">
    <property type="entry name" value="6-phosphogluconate dehydrogenase C-terminal domain-like"/>
    <property type="match status" value="1"/>
</dbReference>
<dbReference type="Pfam" id="PF02558">
    <property type="entry name" value="ApbA"/>
    <property type="match status" value="1"/>
</dbReference>
<dbReference type="EMBL" id="BAABCK010000069">
    <property type="protein sequence ID" value="GAA3733390.1"/>
    <property type="molecule type" value="Genomic_DNA"/>
</dbReference>
<keyword evidence="5 10" id="KW-0566">Pantothenate biosynthesis</keyword>
<reference evidence="14" key="1">
    <citation type="journal article" date="2019" name="Int. J. Syst. Evol. Microbiol.">
        <title>The Global Catalogue of Microorganisms (GCM) 10K type strain sequencing project: providing services to taxonomists for standard genome sequencing and annotation.</title>
        <authorList>
            <consortium name="The Broad Institute Genomics Platform"/>
            <consortium name="The Broad Institute Genome Sequencing Center for Infectious Disease"/>
            <person name="Wu L."/>
            <person name="Ma J."/>
        </authorList>
    </citation>
    <scope>NUCLEOTIDE SEQUENCE [LARGE SCALE GENOMIC DNA]</scope>
    <source>
        <strain evidence="14">JCM 16981</strain>
    </source>
</reference>
<keyword evidence="7 10" id="KW-0560">Oxidoreductase</keyword>
<dbReference type="RefSeq" id="WP_344704405.1">
    <property type="nucleotide sequence ID" value="NZ_BAABCK010000069.1"/>
</dbReference>
<evidence type="ECO:0000256" key="9">
    <source>
        <dbReference type="ARBA" id="ARBA00048793"/>
    </source>
</evidence>
<evidence type="ECO:0000313" key="13">
    <source>
        <dbReference type="EMBL" id="GAA3733390.1"/>
    </source>
</evidence>
<dbReference type="NCBIfam" id="TIGR00745">
    <property type="entry name" value="apbA_panE"/>
    <property type="match status" value="1"/>
</dbReference>
<evidence type="ECO:0000256" key="1">
    <source>
        <dbReference type="ARBA" id="ARBA00002919"/>
    </source>
</evidence>
<evidence type="ECO:0000256" key="7">
    <source>
        <dbReference type="ARBA" id="ARBA00023002"/>
    </source>
</evidence>
<feature type="domain" description="Ketopantoate reductase C-terminal" evidence="12">
    <location>
        <begin position="179"/>
        <end position="305"/>
    </location>
</feature>
<evidence type="ECO:0000313" key="14">
    <source>
        <dbReference type="Proteomes" id="UP001500920"/>
    </source>
</evidence>
<feature type="domain" description="Ketopantoate reductase N-terminal" evidence="11">
    <location>
        <begin position="3"/>
        <end position="153"/>
    </location>
</feature>
<evidence type="ECO:0000256" key="2">
    <source>
        <dbReference type="ARBA" id="ARBA00004994"/>
    </source>
</evidence>
<dbReference type="InterPro" id="IPR050838">
    <property type="entry name" value="Ketopantoate_reductase"/>
</dbReference>
<sequence>MKIAVAGAGALGGRVGIQLHEAGVDVTLIDKWEEHVNAINEKGMEVHTEDKVYQVPVKAKLLEDIDESYDLIIILTKAMYAEDMLQALYEKNSIHAETAILTMMNGLGHGDRLAKYVSKDRIYLAVTMWTAGLKGPGQIVLTGSGGIQIQRADGIASKMTEEINDIFNTANLNSIISSDVQHSIWAKATLNSVLNPLCSILDKRIGEFAAYGAVIEMITPIIEEIIEVAAARGINLDFDASLEKIKAAFPDSAAGLHYPSMHQDLAKGVQTEVDYLNGKISEYGKEYGIKTPNNDMITHLIHQLEMKNH</sequence>
<comment type="pathway">
    <text evidence="2 10">Cofactor biosynthesis; (R)-pantothenate biosynthesis; (R)-pantoate from 3-methyl-2-oxobutanoate: step 2/2.</text>
</comment>
<dbReference type="InterPro" id="IPR013752">
    <property type="entry name" value="KPA_reductase"/>
</dbReference>
<dbReference type="PANTHER" id="PTHR43765">
    <property type="entry name" value="2-DEHYDROPANTOATE 2-REDUCTASE-RELATED"/>
    <property type="match status" value="1"/>
</dbReference>
<evidence type="ECO:0000256" key="8">
    <source>
        <dbReference type="ARBA" id="ARBA00048640"/>
    </source>
</evidence>
<evidence type="ECO:0000256" key="3">
    <source>
        <dbReference type="ARBA" id="ARBA00007870"/>
    </source>
</evidence>
<evidence type="ECO:0000256" key="5">
    <source>
        <dbReference type="ARBA" id="ARBA00022655"/>
    </source>
</evidence>
<keyword evidence="14" id="KW-1185">Reference proteome</keyword>